<dbReference type="InterPro" id="IPR007214">
    <property type="entry name" value="YbaK/aa-tRNA-synth-assoc-dom"/>
</dbReference>
<dbReference type="SUPFAM" id="SSF55826">
    <property type="entry name" value="YbaK/ProRS associated domain"/>
    <property type="match status" value="1"/>
</dbReference>
<dbReference type="AlphaFoldDB" id="A0A841K9V5"/>
<dbReference type="EMBL" id="JACHEH010000006">
    <property type="protein sequence ID" value="MBB6169287.1"/>
    <property type="molecule type" value="Genomic_DNA"/>
</dbReference>
<feature type="compositionally biased region" description="Basic and acidic residues" evidence="2">
    <location>
        <begin position="168"/>
        <end position="178"/>
    </location>
</feature>
<comment type="caution">
    <text evidence="4">The sequence shown here is derived from an EMBL/GenBank/DDBJ whole genome shotgun (WGS) entry which is preliminary data.</text>
</comment>
<dbReference type="Pfam" id="PF04073">
    <property type="entry name" value="tRNA_edit"/>
    <property type="match status" value="1"/>
</dbReference>
<dbReference type="RefSeq" id="WP_183335593.1">
    <property type="nucleotide sequence ID" value="NZ_BMHX01000006.1"/>
</dbReference>
<evidence type="ECO:0000313" key="5">
    <source>
        <dbReference type="Proteomes" id="UP000588017"/>
    </source>
</evidence>
<evidence type="ECO:0000259" key="3">
    <source>
        <dbReference type="Pfam" id="PF04073"/>
    </source>
</evidence>
<dbReference type="InterPro" id="IPR036754">
    <property type="entry name" value="YbaK/aa-tRNA-synt-asso_dom_sf"/>
</dbReference>
<reference evidence="4 5" key="1">
    <citation type="submission" date="2020-08" db="EMBL/GenBank/DDBJ databases">
        <title>Genomic Encyclopedia of Type Strains, Phase IV (KMG-IV): sequencing the most valuable type-strain genomes for metagenomic binning, comparative biology and taxonomic classification.</title>
        <authorList>
            <person name="Goeker M."/>
        </authorList>
    </citation>
    <scope>NUCLEOTIDE SEQUENCE [LARGE SCALE GENOMIC DNA]</scope>
    <source>
        <strain evidence="4 5">DSM 101465</strain>
    </source>
</reference>
<evidence type="ECO:0000313" key="4">
    <source>
        <dbReference type="EMBL" id="MBB6169287.1"/>
    </source>
</evidence>
<name>A0A841K9V5_9HYPH</name>
<evidence type="ECO:0000256" key="1">
    <source>
        <dbReference type="ARBA" id="ARBA00010201"/>
    </source>
</evidence>
<dbReference type="CDD" id="cd04335">
    <property type="entry name" value="PrdX_deacylase"/>
    <property type="match status" value="1"/>
</dbReference>
<dbReference type="GO" id="GO:0002161">
    <property type="term" value="F:aminoacyl-tRNA deacylase activity"/>
    <property type="evidence" value="ECO:0007669"/>
    <property type="project" value="InterPro"/>
</dbReference>
<feature type="domain" description="YbaK/aminoacyl-tRNA synthetase-associated" evidence="3">
    <location>
        <begin position="24"/>
        <end position="149"/>
    </location>
</feature>
<comment type="similarity">
    <text evidence="1">Belongs to the PRORSD1 family.</text>
</comment>
<protein>
    <submittedName>
        <fullName evidence="4">Ala-tRNA(Pro) deacylase</fullName>
        <ecNumber evidence="4">3.1.1.-</ecNumber>
    </submittedName>
</protein>
<accession>A0A841K9V5</accession>
<dbReference type="PANTHER" id="PTHR31423:SF3">
    <property type="entry name" value="PROLYL-TRNA SYNTHETASE ASSOCIATED DOMAIN-CONTAINING PROTEIN 1-RELATED"/>
    <property type="match status" value="1"/>
</dbReference>
<keyword evidence="5" id="KW-1185">Reference proteome</keyword>
<dbReference type="EC" id="3.1.1.-" evidence="4"/>
<sequence>MSVTPDDLFAFLARLGITPATATHPPLYTVAESQALRGLIPGGHTKNLFLKDRKGRLFLLVALEDAAIDLKALPPLVGASGKFSFASADLLRQHLGVEPGSVTPFGAINDRDGAVTIVLDAALMEHERLNFHPLVNTMTSTIAREELLAFLRATGHEPLIVAASRPQAAREARSDDCQTHVGTPS</sequence>
<dbReference type="Gene3D" id="3.90.960.10">
    <property type="entry name" value="YbaK/aminoacyl-tRNA synthetase-associated domain"/>
    <property type="match status" value="1"/>
</dbReference>
<proteinExistence type="inferred from homology"/>
<evidence type="ECO:0000256" key="2">
    <source>
        <dbReference type="SAM" id="MobiDB-lite"/>
    </source>
</evidence>
<dbReference type="InterPro" id="IPR040285">
    <property type="entry name" value="ProX/PRXD1"/>
</dbReference>
<gene>
    <name evidence="4" type="ORF">HNQ73_002924</name>
</gene>
<dbReference type="FunFam" id="3.90.960.10:FF:000005">
    <property type="entry name" value="Putative prolyl-tRNA synthetase"/>
    <property type="match status" value="1"/>
</dbReference>
<dbReference type="Proteomes" id="UP000588017">
    <property type="component" value="Unassembled WGS sequence"/>
</dbReference>
<organism evidence="4 5">
    <name type="scientific">Chelatococcus composti</name>
    <dbReference type="NCBI Taxonomy" id="1743235"/>
    <lineage>
        <taxon>Bacteria</taxon>
        <taxon>Pseudomonadati</taxon>
        <taxon>Pseudomonadota</taxon>
        <taxon>Alphaproteobacteria</taxon>
        <taxon>Hyphomicrobiales</taxon>
        <taxon>Chelatococcaceae</taxon>
        <taxon>Chelatococcus</taxon>
    </lineage>
</organism>
<feature type="region of interest" description="Disordered" evidence="2">
    <location>
        <begin position="165"/>
        <end position="185"/>
    </location>
</feature>
<dbReference type="PANTHER" id="PTHR31423">
    <property type="entry name" value="YBAK DOMAIN-CONTAINING PROTEIN"/>
    <property type="match status" value="1"/>
</dbReference>
<keyword evidence="4" id="KW-0378">Hydrolase</keyword>